<dbReference type="EMBL" id="CP000822">
    <property type="protein sequence ID" value="ABV13384.1"/>
    <property type="molecule type" value="Genomic_DNA"/>
</dbReference>
<gene>
    <name evidence="1" type="ordered locus">CKO_02262</name>
</gene>
<dbReference type="Proteomes" id="UP000008148">
    <property type="component" value="Chromosome"/>
</dbReference>
<evidence type="ECO:0000313" key="2">
    <source>
        <dbReference type="Proteomes" id="UP000008148"/>
    </source>
</evidence>
<protein>
    <submittedName>
        <fullName evidence="1">Uncharacterized protein</fullName>
    </submittedName>
</protein>
<evidence type="ECO:0000313" key="1">
    <source>
        <dbReference type="EMBL" id="ABV13384.1"/>
    </source>
</evidence>
<dbReference type="AlphaFoldDB" id="A8AIS2"/>
<organism evidence="1 2">
    <name type="scientific">Citrobacter koseri (strain ATCC BAA-895 / CDC 4225-83 / SGSC4696)</name>
    <dbReference type="NCBI Taxonomy" id="290338"/>
    <lineage>
        <taxon>Bacteria</taxon>
        <taxon>Pseudomonadati</taxon>
        <taxon>Pseudomonadota</taxon>
        <taxon>Gammaproteobacteria</taxon>
        <taxon>Enterobacterales</taxon>
        <taxon>Enterobacteriaceae</taxon>
        <taxon>Citrobacter</taxon>
    </lineage>
</organism>
<accession>A8AIS2</accession>
<dbReference type="KEGG" id="cko:CKO_02262"/>
<keyword evidence="2" id="KW-1185">Reference proteome</keyword>
<sequence length="60" mass="6918">MRNAVNAMRYYRFLRGLNDFVSPQGIVSSSHCFSSHHVCVQMYTNLLVLSPVFSFFSLNQ</sequence>
<reference evidence="1 2" key="1">
    <citation type="submission" date="2007-08" db="EMBL/GenBank/DDBJ databases">
        <authorList>
            <consortium name="The Citrobacter koseri Genome Sequencing Project"/>
            <person name="McClelland M."/>
            <person name="Sanderson E.K."/>
            <person name="Porwollik S."/>
            <person name="Spieth J."/>
            <person name="Clifton W.S."/>
            <person name="Latreille P."/>
            <person name="Courtney L."/>
            <person name="Wang C."/>
            <person name="Pepin K."/>
            <person name="Bhonagiri V."/>
            <person name="Nash W."/>
            <person name="Johnson M."/>
            <person name="Thiruvilangam P."/>
            <person name="Wilson R."/>
        </authorList>
    </citation>
    <scope>NUCLEOTIDE SEQUENCE [LARGE SCALE GENOMIC DNA]</scope>
    <source>
        <strain evidence="2">ATCC BAA-895 / CDC 4225-83 / SGSC4696</strain>
    </source>
</reference>
<dbReference type="HOGENOM" id="CLU_2932927_0_0_6"/>
<proteinExistence type="predicted"/>
<name>A8AIS2_CITK8</name>